<keyword evidence="1" id="KW-0175">Coiled coil</keyword>
<feature type="region of interest" description="Disordered" evidence="2">
    <location>
        <begin position="1"/>
        <end position="20"/>
    </location>
</feature>
<evidence type="ECO:0000259" key="3">
    <source>
        <dbReference type="Pfam" id="PF01551"/>
    </source>
</evidence>
<gene>
    <name evidence="4" type="ORF">ACFFFU_07535</name>
</gene>
<dbReference type="CDD" id="cd12797">
    <property type="entry name" value="M23_peptidase"/>
    <property type="match status" value="1"/>
</dbReference>
<name>A0ABV6SXM2_9GAMM</name>
<dbReference type="Gene3D" id="6.10.250.3150">
    <property type="match status" value="1"/>
</dbReference>
<dbReference type="InterPro" id="IPR011055">
    <property type="entry name" value="Dup_hybrid_motif"/>
</dbReference>
<keyword evidence="5" id="KW-1185">Reference proteome</keyword>
<dbReference type="InterPro" id="IPR050570">
    <property type="entry name" value="Cell_wall_metabolism_enzyme"/>
</dbReference>
<feature type="compositionally biased region" description="Basic and acidic residues" evidence="2">
    <location>
        <begin position="269"/>
        <end position="286"/>
    </location>
</feature>
<accession>A0ABV6SXM2</accession>
<sequence length="443" mass="47243">MSDAAARAGRGTRAQRRPRATASRPWPVLAWWLLPLLLAMALGPAAAQDSREAQRRLDRVKRELNEVGRERRRIEGERGTASRGLREADERVARNARELAGTEAALARQQQALAELEARRDAAAEGLSAQRAELATLLRAAYTVGGQAPLKLMLSQDDAAGANRSLAYHGYLQRSRSARIAELSAELAGLEDMERRIASEREALAATRERQREQASALEREQAERAKAVAELDARYKDRSAREKALGADAKSLESLLARLREAARKAEAERKAEAARRAAAARREAGTAGPGSGSGGGRSPVPDAPRVAVAPSAPVQVGGLSWPLTGSLLAGYGGRMPDGRRSSGVLVSAAAGTPVTAVAEGTVVFAEWMTGYGLILIIDHGNGYMSLYAHNDSLLKGPGDRVRGGDAVSTVGTSGGQGTAALYFELRRDGKPVDPNTWLQKR</sequence>
<feature type="region of interest" description="Disordered" evidence="2">
    <location>
        <begin position="269"/>
        <end position="307"/>
    </location>
</feature>
<dbReference type="Proteomes" id="UP001589898">
    <property type="component" value="Unassembled WGS sequence"/>
</dbReference>
<dbReference type="EMBL" id="JBHLTF010000028">
    <property type="protein sequence ID" value="MFC0717600.1"/>
    <property type="molecule type" value="Genomic_DNA"/>
</dbReference>
<evidence type="ECO:0000256" key="2">
    <source>
        <dbReference type="SAM" id="MobiDB-lite"/>
    </source>
</evidence>
<dbReference type="GO" id="GO:0016787">
    <property type="term" value="F:hydrolase activity"/>
    <property type="evidence" value="ECO:0007669"/>
    <property type="project" value="UniProtKB-KW"/>
</dbReference>
<feature type="coiled-coil region" evidence="1">
    <location>
        <begin position="50"/>
        <end position="133"/>
    </location>
</feature>
<dbReference type="Gene3D" id="2.70.70.10">
    <property type="entry name" value="Glucose Permease (Domain IIA)"/>
    <property type="match status" value="1"/>
</dbReference>
<feature type="compositionally biased region" description="Low complexity" evidence="2">
    <location>
        <begin position="1"/>
        <end position="12"/>
    </location>
</feature>
<comment type="caution">
    <text evidence="4">The sequence shown here is derived from an EMBL/GenBank/DDBJ whole genome shotgun (WGS) entry which is preliminary data.</text>
</comment>
<dbReference type="PANTHER" id="PTHR21666:SF270">
    <property type="entry name" value="MUREIN HYDROLASE ACTIVATOR ENVC"/>
    <property type="match status" value="1"/>
</dbReference>
<feature type="compositionally biased region" description="Gly residues" evidence="2">
    <location>
        <begin position="289"/>
        <end position="299"/>
    </location>
</feature>
<evidence type="ECO:0000313" key="4">
    <source>
        <dbReference type="EMBL" id="MFC0717600.1"/>
    </source>
</evidence>
<protein>
    <submittedName>
        <fullName evidence="4">Murein hydrolase activator EnvC family protein</fullName>
    </submittedName>
</protein>
<organism evidence="4 5">
    <name type="scientific">Luteimonas padinae</name>
    <dbReference type="NCBI Taxonomy" id="1714359"/>
    <lineage>
        <taxon>Bacteria</taxon>
        <taxon>Pseudomonadati</taxon>
        <taxon>Pseudomonadota</taxon>
        <taxon>Gammaproteobacteria</taxon>
        <taxon>Lysobacterales</taxon>
        <taxon>Lysobacteraceae</taxon>
        <taxon>Luteimonas</taxon>
    </lineage>
</organism>
<reference evidence="4 5" key="1">
    <citation type="submission" date="2024-09" db="EMBL/GenBank/DDBJ databases">
        <authorList>
            <person name="Sun Q."/>
            <person name="Mori K."/>
        </authorList>
    </citation>
    <scope>NUCLEOTIDE SEQUENCE [LARGE SCALE GENOMIC DNA]</scope>
    <source>
        <strain evidence="4 5">KCTC 52403</strain>
    </source>
</reference>
<dbReference type="InterPro" id="IPR016047">
    <property type="entry name" value="M23ase_b-sheet_dom"/>
</dbReference>
<keyword evidence="4" id="KW-0378">Hydrolase</keyword>
<dbReference type="SUPFAM" id="SSF51261">
    <property type="entry name" value="Duplicated hybrid motif"/>
    <property type="match status" value="1"/>
</dbReference>
<evidence type="ECO:0000313" key="5">
    <source>
        <dbReference type="Proteomes" id="UP001589898"/>
    </source>
</evidence>
<proteinExistence type="predicted"/>
<feature type="domain" description="M23ase beta-sheet core" evidence="3">
    <location>
        <begin position="343"/>
        <end position="436"/>
    </location>
</feature>
<evidence type="ECO:0000256" key="1">
    <source>
        <dbReference type="SAM" id="Coils"/>
    </source>
</evidence>
<dbReference type="PANTHER" id="PTHR21666">
    <property type="entry name" value="PEPTIDASE-RELATED"/>
    <property type="match status" value="1"/>
</dbReference>
<dbReference type="RefSeq" id="WP_229823420.1">
    <property type="nucleotide sequence ID" value="NZ_BMZT01000008.1"/>
</dbReference>
<dbReference type="Pfam" id="PF01551">
    <property type="entry name" value="Peptidase_M23"/>
    <property type="match status" value="1"/>
</dbReference>
<feature type="coiled-coil region" evidence="1">
    <location>
        <begin position="180"/>
        <end position="221"/>
    </location>
</feature>